<keyword evidence="3" id="KW-1185">Reference proteome</keyword>
<evidence type="ECO:0000313" key="3">
    <source>
        <dbReference type="Proteomes" id="UP000324222"/>
    </source>
</evidence>
<organism evidence="2 3">
    <name type="scientific">Portunus trituberculatus</name>
    <name type="common">Swimming crab</name>
    <name type="synonym">Neptunus trituberculatus</name>
    <dbReference type="NCBI Taxonomy" id="210409"/>
    <lineage>
        <taxon>Eukaryota</taxon>
        <taxon>Metazoa</taxon>
        <taxon>Ecdysozoa</taxon>
        <taxon>Arthropoda</taxon>
        <taxon>Crustacea</taxon>
        <taxon>Multicrustacea</taxon>
        <taxon>Malacostraca</taxon>
        <taxon>Eumalacostraca</taxon>
        <taxon>Eucarida</taxon>
        <taxon>Decapoda</taxon>
        <taxon>Pleocyemata</taxon>
        <taxon>Brachyura</taxon>
        <taxon>Eubrachyura</taxon>
        <taxon>Portunoidea</taxon>
        <taxon>Portunidae</taxon>
        <taxon>Portuninae</taxon>
        <taxon>Portunus</taxon>
    </lineage>
</organism>
<sequence length="129" mass="14139">MLPLLLLFTLFQVCPSSQAHPDTPPTTSSIHCSAITFFFSPQTPTPKKEKSHLRRYSTIKNVLPVPLPPALALQAARSPTPVAQTTRLDPSIVPAKLKENIESGRLGVDCGWLWCLASLSTLVFCFLPQ</sequence>
<feature type="chain" id="PRO_5023121079" evidence="1">
    <location>
        <begin position="20"/>
        <end position="129"/>
    </location>
</feature>
<accession>A0A5B7IQC8</accession>
<comment type="caution">
    <text evidence="2">The sequence shown here is derived from an EMBL/GenBank/DDBJ whole genome shotgun (WGS) entry which is preliminary data.</text>
</comment>
<evidence type="ECO:0000313" key="2">
    <source>
        <dbReference type="EMBL" id="MPC86012.1"/>
    </source>
</evidence>
<feature type="signal peptide" evidence="1">
    <location>
        <begin position="1"/>
        <end position="19"/>
    </location>
</feature>
<name>A0A5B7IQC8_PORTR</name>
<dbReference type="AlphaFoldDB" id="A0A5B7IQC8"/>
<reference evidence="2 3" key="1">
    <citation type="submission" date="2019-05" db="EMBL/GenBank/DDBJ databases">
        <title>Another draft genome of Portunus trituberculatus and its Hox gene families provides insights of decapod evolution.</title>
        <authorList>
            <person name="Jeong J.-H."/>
            <person name="Song I."/>
            <person name="Kim S."/>
            <person name="Choi T."/>
            <person name="Kim D."/>
            <person name="Ryu S."/>
            <person name="Kim W."/>
        </authorList>
    </citation>
    <scope>NUCLEOTIDE SEQUENCE [LARGE SCALE GENOMIC DNA]</scope>
    <source>
        <tissue evidence="2">Muscle</tissue>
    </source>
</reference>
<dbReference type="Proteomes" id="UP000324222">
    <property type="component" value="Unassembled WGS sequence"/>
</dbReference>
<proteinExistence type="predicted"/>
<evidence type="ECO:0000256" key="1">
    <source>
        <dbReference type="SAM" id="SignalP"/>
    </source>
</evidence>
<keyword evidence="1" id="KW-0732">Signal</keyword>
<gene>
    <name evidence="2" type="ORF">E2C01_080824</name>
</gene>
<dbReference type="EMBL" id="VSRR010070264">
    <property type="protein sequence ID" value="MPC86012.1"/>
    <property type="molecule type" value="Genomic_DNA"/>
</dbReference>
<protein>
    <submittedName>
        <fullName evidence="2">Uncharacterized protein</fullName>
    </submittedName>
</protein>